<feature type="non-terminal residue" evidence="3">
    <location>
        <position position="1"/>
    </location>
</feature>
<evidence type="ECO:0000259" key="2">
    <source>
        <dbReference type="Pfam" id="PF09822"/>
    </source>
</evidence>
<accession>A0A381XQS0</accession>
<name>A0A381XQS0_9ZZZZ</name>
<evidence type="ECO:0000256" key="1">
    <source>
        <dbReference type="SAM" id="Phobius"/>
    </source>
</evidence>
<feature type="transmembrane region" description="Helical" evidence="1">
    <location>
        <begin position="370"/>
        <end position="389"/>
    </location>
</feature>
<keyword evidence="1" id="KW-1133">Transmembrane helix</keyword>
<reference evidence="3" key="1">
    <citation type="submission" date="2018-05" db="EMBL/GenBank/DDBJ databases">
        <authorList>
            <person name="Lanie J.A."/>
            <person name="Ng W.-L."/>
            <person name="Kazmierczak K.M."/>
            <person name="Andrzejewski T.M."/>
            <person name="Davidsen T.M."/>
            <person name="Wayne K.J."/>
            <person name="Tettelin H."/>
            <person name="Glass J.I."/>
            <person name="Rusch D."/>
            <person name="Podicherti R."/>
            <person name="Tsui H.-C.T."/>
            <person name="Winkler M.E."/>
        </authorList>
    </citation>
    <scope>NUCLEOTIDE SEQUENCE</scope>
</reference>
<evidence type="ECO:0000313" key="3">
    <source>
        <dbReference type="EMBL" id="SVA66547.1"/>
    </source>
</evidence>
<dbReference type="InterPro" id="IPR019196">
    <property type="entry name" value="ABC_transp_unknown"/>
</dbReference>
<feature type="domain" description="ABC-type uncharacterised transport system" evidence="2">
    <location>
        <begin position="70"/>
        <end position="321"/>
    </location>
</feature>
<proteinExistence type="predicted"/>
<protein>
    <recommendedName>
        <fullName evidence="2">ABC-type uncharacterized transport system domain-containing protein</fullName>
    </recommendedName>
</protein>
<dbReference type="Pfam" id="PF09822">
    <property type="entry name" value="ABC_transp_aux"/>
    <property type="match status" value="1"/>
</dbReference>
<keyword evidence="1" id="KW-0472">Membrane</keyword>
<keyword evidence="1" id="KW-0812">Transmembrane</keyword>
<dbReference type="EMBL" id="UINC01015882">
    <property type="protein sequence ID" value="SVA66547.1"/>
    <property type="molecule type" value="Genomic_DNA"/>
</dbReference>
<sequence length="404" mass="43803">LDIAAEARSLGIIENEFNVLRDDEFEVRRGWLGLALLYADKQEVIPFISGTADLEFRIASAISVMTTDKRPSVAFLTGFGASEGTTEFPSLRRALTERYEISSIDLSGDTSLGLDPNNTDLVVVAGPKEPIPEARIKEIENFISGGGGALILVDKHQISLETPTTSLVMTGLEEFLEKRGIRIDEGLVMDYVSNSNISMGPQGLFNVIRPYPLWPIALKGNLHATTRDLNGLSVGWATALSVADSAQDIEKLWITTEAGGIQPPNSLIMPDALLQPDPDGLQTVTLAVALTGGNAESSENTAPAGRIIVVGDMDFLEESFVQVSPDNLIFAENAVDWLAQDEALISIRSKTRTPPPMVFTSDLQKAGLRWGNLIGIPLVVVFFGVMKVTGRRRRAEARWGDIIT</sequence>
<gene>
    <name evidence="3" type="ORF">METZ01_LOCUS119401</name>
</gene>
<dbReference type="AlphaFoldDB" id="A0A381XQS0"/>
<organism evidence="3">
    <name type="scientific">marine metagenome</name>
    <dbReference type="NCBI Taxonomy" id="408172"/>
    <lineage>
        <taxon>unclassified sequences</taxon>
        <taxon>metagenomes</taxon>
        <taxon>ecological metagenomes</taxon>
    </lineage>
</organism>